<gene>
    <name evidence="5" type="ORF">EJ903_08455</name>
</gene>
<sequence length="303" mass="33702">MPPVSVSPETLEALARRLLDDVRRKAGISHDRPLERKLTRILSAMPLAVLELWVAQIEAADPDSPDWLSLIENLTIHETYFFRDPQHHEHVRHRVLPALIDARRSERRLRLWSAGCASGEEAYGLAILALEALADAGEARRGTDGVATAWEVAVVGTDISRIAVRQARHGCYGEEGMGSFRDLPAAYASWFVPLVGEAAPCRRVREDARRLVRFERHNLMGNAAPDGRSADDAFDLVSCRNVMIYFDDDSRERAMRLLIGAVAVDGWLVLGATDRLPDGAPFERVHGDRAVAYRRRSDKAGVP</sequence>
<proteinExistence type="predicted"/>
<dbReference type="Proteomes" id="UP000277007">
    <property type="component" value="Unassembled WGS sequence"/>
</dbReference>
<keyword evidence="1 5" id="KW-0489">Methyltransferase</keyword>
<accession>A0A431VIE1</accession>
<dbReference type="InterPro" id="IPR029063">
    <property type="entry name" value="SAM-dependent_MTases_sf"/>
</dbReference>
<dbReference type="Gene3D" id="3.40.50.150">
    <property type="entry name" value="Vaccinia Virus protein VP39"/>
    <property type="match status" value="1"/>
</dbReference>
<keyword evidence="2 5" id="KW-0808">Transferase</keyword>
<dbReference type="Pfam" id="PF01739">
    <property type="entry name" value="CheR"/>
    <property type="match status" value="1"/>
</dbReference>
<evidence type="ECO:0000256" key="2">
    <source>
        <dbReference type="ARBA" id="ARBA00022679"/>
    </source>
</evidence>
<dbReference type="InterPro" id="IPR000780">
    <property type="entry name" value="CheR_MeTrfase"/>
</dbReference>
<dbReference type="PANTHER" id="PTHR24422">
    <property type="entry name" value="CHEMOTAXIS PROTEIN METHYLTRANSFERASE"/>
    <property type="match status" value="1"/>
</dbReference>
<dbReference type="AlphaFoldDB" id="A0A431VIE1"/>
<comment type="caution">
    <text evidence="5">The sequence shown here is derived from an EMBL/GenBank/DDBJ whole genome shotgun (WGS) entry which is preliminary data.</text>
</comment>
<dbReference type="SUPFAM" id="SSF53335">
    <property type="entry name" value="S-adenosyl-L-methionine-dependent methyltransferases"/>
    <property type="match status" value="1"/>
</dbReference>
<dbReference type="EMBL" id="RXMA01000006">
    <property type="protein sequence ID" value="RTR21433.1"/>
    <property type="molecule type" value="Genomic_DNA"/>
</dbReference>
<dbReference type="PANTHER" id="PTHR24422:SF19">
    <property type="entry name" value="CHEMOTAXIS PROTEIN METHYLTRANSFERASE"/>
    <property type="match status" value="1"/>
</dbReference>
<protein>
    <submittedName>
        <fullName evidence="5">Methyltransferase</fullName>
    </submittedName>
</protein>
<dbReference type="OrthoDB" id="9816309at2"/>
<evidence type="ECO:0000256" key="1">
    <source>
        <dbReference type="ARBA" id="ARBA00022603"/>
    </source>
</evidence>
<dbReference type="GO" id="GO:0008757">
    <property type="term" value="F:S-adenosylmethionine-dependent methyltransferase activity"/>
    <property type="evidence" value="ECO:0007669"/>
    <property type="project" value="InterPro"/>
</dbReference>
<dbReference type="InterPro" id="IPR050903">
    <property type="entry name" value="Bact_Chemotaxis_MeTrfase"/>
</dbReference>
<name>A0A431VIE1_9PROT</name>
<evidence type="ECO:0000256" key="3">
    <source>
        <dbReference type="ARBA" id="ARBA00022691"/>
    </source>
</evidence>
<keyword evidence="3" id="KW-0949">S-adenosyl-L-methionine</keyword>
<dbReference type="PRINTS" id="PR00996">
    <property type="entry name" value="CHERMTFRASE"/>
</dbReference>
<dbReference type="GO" id="GO:0032259">
    <property type="term" value="P:methylation"/>
    <property type="evidence" value="ECO:0007669"/>
    <property type="project" value="UniProtKB-KW"/>
</dbReference>
<keyword evidence="6" id="KW-1185">Reference proteome</keyword>
<dbReference type="InterPro" id="IPR022642">
    <property type="entry name" value="CheR_C"/>
</dbReference>
<dbReference type="SMART" id="SM00138">
    <property type="entry name" value="MeTrc"/>
    <property type="match status" value="1"/>
</dbReference>
<dbReference type="PROSITE" id="PS50123">
    <property type="entry name" value="CHER"/>
    <property type="match status" value="1"/>
</dbReference>
<evidence type="ECO:0000313" key="6">
    <source>
        <dbReference type="Proteomes" id="UP000277007"/>
    </source>
</evidence>
<reference evidence="5 6" key="1">
    <citation type="submission" date="2018-12" db="EMBL/GenBank/DDBJ databases">
        <authorList>
            <person name="Yang Y."/>
        </authorList>
    </citation>
    <scope>NUCLEOTIDE SEQUENCE [LARGE SCALE GENOMIC DNA]</scope>
    <source>
        <strain evidence="5 6">L-25-5w-1</strain>
    </source>
</reference>
<evidence type="ECO:0000259" key="4">
    <source>
        <dbReference type="PROSITE" id="PS50123"/>
    </source>
</evidence>
<evidence type="ECO:0000313" key="5">
    <source>
        <dbReference type="EMBL" id="RTR21433.1"/>
    </source>
</evidence>
<organism evidence="5 6">
    <name type="scientific">Azospirillum griseum</name>
    <dbReference type="NCBI Taxonomy" id="2496639"/>
    <lineage>
        <taxon>Bacteria</taxon>
        <taxon>Pseudomonadati</taxon>
        <taxon>Pseudomonadota</taxon>
        <taxon>Alphaproteobacteria</taxon>
        <taxon>Rhodospirillales</taxon>
        <taxon>Azospirillaceae</taxon>
        <taxon>Azospirillum</taxon>
    </lineage>
</organism>
<feature type="domain" description="CheR-type methyltransferase" evidence="4">
    <location>
        <begin position="34"/>
        <end position="298"/>
    </location>
</feature>